<reference evidence="1" key="1">
    <citation type="journal article" date="2016" name="Ticks Tick Borne Dis.">
        <title>De novo assembly and annotation of the salivary gland transcriptome of Rhipicephalus appendiculatus male and female ticks during blood feeding.</title>
        <authorList>
            <person name="de Castro M.H."/>
            <person name="de Klerk D."/>
            <person name="Pienaar R."/>
            <person name="Latif A.A."/>
            <person name="Rees D.J."/>
            <person name="Mans B.J."/>
        </authorList>
    </citation>
    <scope>NUCLEOTIDE SEQUENCE</scope>
    <source>
        <tissue evidence="1">Salivary glands</tissue>
    </source>
</reference>
<proteinExistence type="predicted"/>
<organism evidence="1">
    <name type="scientific">Rhipicephalus appendiculatus</name>
    <name type="common">Brown ear tick</name>
    <dbReference type="NCBI Taxonomy" id="34631"/>
    <lineage>
        <taxon>Eukaryota</taxon>
        <taxon>Metazoa</taxon>
        <taxon>Ecdysozoa</taxon>
        <taxon>Arthropoda</taxon>
        <taxon>Chelicerata</taxon>
        <taxon>Arachnida</taxon>
        <taxon>Acari</taxon>
        <taxon>Parasitiformes</taxon>
        <taxon>Ixodida</taxon>
        <taxon>Ixodoidea</taxon>
        <taxon>Ixodidae</taxon>
        <taxon>Rhipicephalinae</taxon>
        <taxon>Rhipicephalus</taxon>
        <taxon>Rhipicephalus</taxon>
    </lineage>
</organism>
<protein>
    <submittedName>
        <fullName evidence="1">Uncharacterized protein</fullName>
    </submittedName>
</protein>
<dbReference type="EMBL" id="GEDV01000600">
    <property type="protein sequence ID" value="JAP87957.1"/>
    <property type="molecule type" value="Transcribed_RNA"/>
</dbReference>
<evidence type="ECO:0000313" key="1">
    <source>
        <dbReference type="EMBL" id="JAP87957.1"/>
    </source>
</evidence>
<sequence length="148" mass="16546">CACVCVCVKHTCPWLIQLVLNSCAALCFFLQVTMSTFGLFTFMLQFVSSVYCYHFGDARIHLWTIPHFPLCCSWLRWCLLPSLFGHACVCILSAFSLGPVHVATKLGNSARWPLLPGSRKSSRGWSRMSATVFSLRETTCASYSATFN</sequence>
<dbReference type="AlphaFoldDB" id="A0A131Z9I6"/>
<feature type="non-terminal residue" evidence="1">
    <location>
        <position position="1"/>
    </location>
</feature>
<accession>A0A131Z9I6</accession>
<name>A0A131Z9I6_RHIAP</name>